<keyword evidence="1" id="KW-0808">Transferase</keyword>
<accession>A0ABV7WD04</accession>
<dbReference type="SUPFAM" id="SSF52540">
    <property type="entry name" value="P-loop containing nucleoside triphosphate hydrolases"/>
    <property type="match status" value="1"/>
</dbReference>
<protein>
    <submittedName>
        <fullName evidence="1">Nucleoside/nucleotide kinase family protein</fullName>
    </submittedName>
</protein>
<keyword evidence="1" id="KW-0418">Kinase</keyword>
<dbReference type="RefSeq" id="WP_340289413.1">
    <property type="nucleotide sequence ID" value="NZ_JBBEOI010000007.1"/>
</dbReference>
<proteinExistence type="predicted"/>
<organism evidence="1 2">
    <name type="scientific">Aquipuribacter hungaricus</name>
    <dbReference type="NCBI Taxonomy" id="545624"/>
    <lineage>
        <taxon>Bacteria</taxon>
        <taxon>Bacillati</taxon>
        <taxon>Actinomycetota</taxon>
        <taxon>Actinomycetes</taxon>
        <taxon>Micrococcales</taxon>
        <taxon>Intrasporangiaceae</taxon>
        <taxon>Aquipuribacter</taxon>
    </lineage>
</organism>
<keyword evidence="2" id="KW-1185">Reference proteome</keyword>
<sequence length="228" mass="24912">MTVAHADHPAVVSLALELRAVLAERYRIVVGLVGPPGTGKSTVAAALVARLRVHGTSAALVPMDGFHLDQRELERLGRADRKGAPDTFDVGGYVALLRRLRTADEPVVLAPRFDRDLEQSIGSALPITPATRVVVTEGNYLLLRHADLPRPLSDDMSMTGWKNVREQLDACWYVDVDPATRVERLVARHVAHGRTPEAALDWVQRTDEVNARLVEGTRGRADGVVAWA</sequence>
<evidence type="ECO:0000313" key="2">
    <source>
        <dbReference type="Proteomes" id="UP001595685"/>
    </source>
</evidence>
<dbReference type="InterPro" id="IPR027417">
    <property type="entry name" value="P-loop_NTPase"/>
</dbReference>
<dbReference type="Proteomes" id="UP001595685">
    <property type="component" value="Unassembled WGS sequence"/>
</dbReference>
<dbReference type="GO" id="GO:0016301">
    <property type="term" value="F:kinase activity"/>
    <property type="evidence" value="ECO:0007669"/>
    <property type="project" value="UniProtKB-KW"/>
</dbReference>
<dbReference type="NCBIfam" id="NF006743">
    <property type="entry name" value="PRK09270.1-2"/>
    <property type="match status" value="1"/>
</dbReference>
<comment type="caution">
    <text evidence="1">The sequence shown here is derived from an EMBL/GenBank/DDBJ whole genome shotgun (WGS) entry which is preliminary data.</text>
</comment>
<gene>
    <name evidence="1" type="ORF">ACFOLH_01945</name>
</gene>
<dbReference type="Gene3D" id="3.40.50.300">
    <property type="entry name" value="P-loop containing nucleotide triphosphate hydrolases"/>
    <property type="match status" value="1"/>
</dbReference>
<name>A0ABV7WD04_9MICO</name>
<reference evidence="2" key="1">
    <citation type="journal article" date="2019" name="Int. J. Syst. Evol. Microbiol.">
        <title>The Global Catalogue of Microorganisms (GCM) 10K type strain sequencing project: providing services to taxonomists for standard genome sequencing and annotation.</title>
        <authorList>
            <consortium name="The Broad Institute Genomics Platform"/>
            <consortium name="The Broad Institute Genome Sequencing Center for Infectious Disease"/>
            <person name="Wu L."/>
            <person name="Ma J."/>
        </authorList>
    </citation>
    <scope>NUCLEOTIDE SEQUENCE [LARGE SCALE GENOMIC DNA]</scope>
    <source>
        <strain evidence="2">NCAIM B.02333</strain>
    </source>
</reference>
<dbReference type="EMBL" id="JBHRWW010000001">
    <property type="protein sequence ID" value="MFC3687098.1"/>
    <property type="molecule type" value="Genomic_DNA"/>
</dbReference>
<evidence type="ECO:0000313" key="1">
    <source>
        <dbReference type="EMBL" id="MFC3687098.1"/>
    </source>
</evidence>
<dbReference type="PANTHER" id="PTHR10285">
    <property type="entry name" value="URIDINE KINASE"/>
    <property type="match status" value="1"/>
</dbReference>